<dbReference type="GO" id="GO:0051028">
    <property type="term" value="P:mRNA transport"/>
    <property type="evidence" value="ECO:0007669"/>
    <property type="project" value="UniProtKB-KW"/>
</dbReference>
<reference evidence="13" key="1">
    <citation type="submission" date="2021-07" db="EMBL/GenBank/DDBJ databases">
        <title>Draft genome of Mortierella alpina, strain LL118, isolated from an aspen leaf litter sample.</title>
        <authorList>
            <person name="Yang S."/>
            <person name="Vinatzer B.A."/>
        </authorList>
    </citation>
    <scope>NUCLEOTIDE SEQUENCE</scope>
    <source>
        <strain evidence="13">LL118</strain>
    </source>
</reference>
<feature type="compositionally biased region" description="Low complexity" evidence="10">
    <location>
        <begin position="1793"/>
        <end position="1805"/>
    </location>
</feature>
<dbReference type="Gene3D" id="1.25.10.70">
    <property type="match status" value="1"/>
</dbReference>
<evidence type="ECO:0000256" key="5">
    <source>
        <dbReference type="ARBA" id="ARBA00023010"/>
    </source>
</evidence>
<dbReference type="InterPro" id="IPR048883">
    <property type="entry name" value="Nup188_N-subdom_III"/>
</dbReference>
<accession>A0A9P7ZY86</accession>
<dbReference type="GO" id="GO:0044611">
    <property type="term" value="C:nuclear pore inner ring"/>
    <property type="evidence" value="ECO:0007669"/>
    <property type="project" value="TreeGrafter"/>
</dbReference>
<sequence>MSRYGPQTNPWVASSYAGIFDAVSQQQQQQQQQADDPVCGLSNDLRAIIEERIDQIRLGLDAFKGPSSTSRTGMATAKRPDDKNYTDAQINLAKRLSDAVKLDELQALKVVAELSLDTDMPDTITEEIVLKAITLYWRERSSLVALLGELVRQAKQNESNERYIRIPAIDRAQSQSVSIIQKLLGQYSARTHEDAPEFFTANTEYLELWIGQSLTEQSALLETMIMLSYAGSDRKADLPQAVISTLLSTQFGRQQMYKARYKVEAIDLLEDVRLLCVILSVVSLDLGDLFEMSASESYDKDHLFKSDAQVSKINKILQGAERQQELGPFILAWSSVLGARIASQCGDSGEQIKLATQLAYVSMETLKVFPYLHSIFSNELFDTQSTNGSTFKRIFFQLLELVLLDHQPKSIKDFSGLVACLSDVITNDLTLCDLIWQPTSVLGQGAREVMETARGRFPLQLEPLLQIMSALASGGPFSASRTVQYFHHLPTLTHLIPLSTPSIEVDAHPDTGATIIRSVHDVPFGVDKNRPLMQLPAGMSGHLISGENASHIVMWNYQSSGWHLVFSILDLFRERTADEFSSTPTDIGHVRAITSLIQTIFQQPSASWEVLGDYASGHHGVSVIPTLFAIVDQCSKFQKPPLDVIASCLSCLTSLCDSYEQDVWLYSKQASFLPSVITTTVQFKGASKVQTSSLAQSVLTRSECVQGEYAVTLAFLNLVGRLTVDAQRKEIWDSKEMRCLKAEILYPCLAYIQNDIFTSYESWHYKNIKDRFVIASRTLSIFNTTLDDLSLYDGSDTLEYIRLSTLQDYLVKNFLHDGGKQLALPLVSIIGSGPDISAYFSKYARLRELDEIWVMVTEGLKFVKSLLRFRKISGGQPSFLEVYLVDRTAGRGNLPLIQILASYSDFSCGADAAKISTDILTLLCTLTTEWESRPSFVGYLGSTDQAQTLVSQLVNRVRDDSQSTDYRIALWSLITITLTTQPGLATLFLSTDRENPVAPDNQFKEVATNSVLVKALSILHWHSRALEREPEPLPHVLHFLDLLWQNAKDHAILIKSLQDNDGFWTDLSVLLSRPDTHTALELAEWEDVAKQYDGDELVQVGHVSRVSADHRARAHALRIVGLAIHFHAASEGHTLKTMDELPKGVKEVVQLCITNGHFTAWSETIPRIHYHVRGHRQLKESTRELSTPFDYLKLAVRRWDEMYDTDHLPGESFTLDLERARFKLTWGGKEQEHRVVRTVFHVNLNWSTVHSEMKRLAAWRFFVEVLSANLGHALWDSKPSGIGPGSTAATSASGSYHHFVIQLLDHIDRNTDGSIVLQMARQNCCLLLQTVIENSATMKRSDKKNLAMHFPEIVTKLQKLIQETDLDILGMIQDPAAGQAAHQPLLLTILFCYRALHDREVLTSLDAAHLEQLQKSAIRLLPLLATCFAVVVESHLAGQHDHSDNIVILLALLEEVCHPVWNPHPALWIPILRNMDVLRLNIQLCARSVASGDYNNRPSFFEGSLNFLLAQARIPEMAAYLCDAGAMSMLMHNGLTPLLQRGEVSHMDELHGDRGDWHHAWCMVLATVTSLLRSMSSSDAFMQLLIGFIQLYGNQISKGLDSSTDRPLTSAKLEEMERITMLFYELSKHDGHLDALGGGEILKAFFDRSLFILQHAVHLFTHPQTLASAIVPISKTEHKDKEAGQGYTLTTLIEGKLAAVVRNILSALLAWTDPALILTRSNLEWPIRKTTIAPISNTPVYEPATIGTMFELVQYATTSLKEWEARLEGKTGGSAGLFKDSTEDDGQKTVNATSSSSSSSLSSSTISSRTSSKLALFGNLSTSPTVTTTTAAAAATSTATIAGAASSTSVNPPSPSLMSTSSDDTTKPNESAFATLSTTTGSSTRMISLLEDALVVIATQLGLYMYHPQLDAAVRRDIQDQCLDLISTLNSTQRMLQRFENVPVQARKEGLGAEAYGQIRSLRENMIPIIKNFAETKINIQ</sequence>
<evidence type="ECO:0000256" key="1">
    <source>
        <dbReference type="ARBA" id="ARBA00004567"/>
    </source>
</evidence>
<keyword evidence="2" id="KW-0813">Transport</keyword>
<dbReference type="PANTHER" id="PTHR31431">
    <property type="entry name" value="NUCLEOPORIN NUP188 HOMOLOG"/>
    <property type="match status" value="1"/>
</dbReference>
<feature type="region of interest" description="Disordered" evidence="10">
    <location>
        <begin position="1772"/>
        <end position="1805"/>
    </location>
</feature>
<evidence type="ECO:0000256" key="6">
    <source>
        <dbReference type="ARBA" id="ARBA00023132"/>
    </source>
</evidence>
<evidence type="ECO:0000256" key="4">
    <source>
        <dbReference type="ARBA" id="ARBA00022927"/>
    </source>
</evidence>
<comment type="subcellular location">
    <subcellularLocation>
        <location evidence="1">Nucleus</location>
        <location evidence="1">Nuclear pore complex</location>
    </subcellularLocation>
</comment>
<organism evidence="13 14">
    <name type="scientific">Mortierella alpina</name>
    <name type="common">Oleaginous fungus</name>
    <name type="synonym">Mortierella renispora</name>
    <dbReference type="NCBI Taxonomy" id="64518"/>
    <lineage>
        <taxon>Eukaryota</taxon>
        <taxon>Fungi</taxon>
        <taxon>Fungi incertae sedis</taxon>
        <taxon>Mucoromycota</taxon>
        <taxon>Mortierellomycotina</taxon>
        <taxon>Mortierellomycetes</taxon>
        <taxon>Mortierellales</taxon>
        <taxon>Mortierellaceae</taxon>
        <taxon>Mortierella</taxon>
    </lineage>
</organism>
<feature type="compositionally biased region" description="Polar residues" evidence="10">
    <location>
        <begin position="1856"/>
        <end position="1868"/>
    </location>
</feature>
<dbReference type="Pfam" id="PF10487">
    <property type="entry name" value="Nup188_N"/>
    <property type="match status" value="1"/>
</dbReference>
<dbReference type="Proteomes" id="UP000717515">
    <property type="component" value="Unassembled WGS sequence"/>
</dbReference>
<protein>
    <recommendedName>
        <fullName evidence="9">Nucleoporin NUP188</fullName>
    </recommendedName>
</protein>
<dbReference type="Pfam" id="PF21093">
    <property type="entry name" value="Nup188_N-subdom_III"/>
    <property type="match status" value="1"/>
</dbReference>
<dbReference type="GO" id="GO:0017056">
    <property type="term" value="F:structural constituent of nuclear pore"/>
    <property type="evidence" value="ECO:0007669"/>
    <property type="project" value="InterPro"/>
</dbReference>
<feature type="domain" description="Nucleoporin Nup188 N-terminal" evidence="11">
    <location>
        <begin position="83"/>
        <end position="496"/>
    </location>
</feature>
<evidence type="ECO:0000256" key="8">
    <source>
        <dbReference type="ARBA" id="ARBA00038387"/>
    </source>
</evidence>
<dbReference type="InterPro" id="IPR018864">
    <property type="entry name" value="Nucleoporin_Nup188_N"/>
</dbReference>
<comment type="similarity">
    <text evidence="8">Belongs to the Nup188 family.</text>
</comment>
<keyword evidence="3" id="KW-0509">mRNA transport</keyword>
<keyword evidence="6" id="KW-0906">Nuclear pore complex</keyword>
<gene>
    <name evidence="13" type="ORF">KVV02_006713</name>
</gene>
<evidence type="ECO:0000259" key="11">
    <source>
        <dbReference type="Pfam" id="PF10487"/>
    </source>
</evidence>
<evidence type="ECO:0000313" key="14">
    <source>
        <dbReference type="Proteomes" id="UP000717515"/>
    </source>
</evidence>
<dbReference type="PANTHER" id="PTHR31431:SF1">
    <property type="entry name" value="NUCLEOPORIN NUP188"/>
    <property type="match status" value="1"/>
</dbReference>
<evidence type="ECO:0000256" key="2">
    <source>
        <dbReference type="ARBA" id="ARBA00022448"/>
    </source>
</evidence>
<dbReference type="InterPro" id="IPR044840">
    <property type="entry name" value="Nup188"/>
</dbReference>
<keyword evidence="4" id="KW-0653">Protein transport</keyword>
<comment type="caution">
    <text evidence="13">The sequence shown here is derived from an EMBL/GenBank/DDBJ whole genome shotgun (WGS) entry which is preliminary data.</text>
</comment>
<feature type="region of interest" description="Disordered" evidence="10">
    <location>
        <begin position="1843"/>
        <end position="1868"/>
    </location>
</feature>
<evidence type="ECO:0000313" key="13">
    <source>
        <dbReference type="EMBL" id="KAG9319426.1"/>
    </source>
</evidence>
<dbReference type="GO" id="GO:0006606">
    <property type="term" value="P:protein import into nucleus"/>
    <property type="evidence" value="ECO:0007669"/>
    <property type="project" value="TreeGrafter"/>
</dbReference>
<name>A0A9P7ZY86_MORAP</name>
<evidence type="ECO:0000256" key="9">
    <source>
        <dbReference type="ARBA" id="ARBA00040174"/>
    </source>
</evidence>
<evidence type="ECO:0000256" key="3">
    <source>
        <dbReference type="ARBA" id="ARBA00022816"/>
    </source>
</evidence>
<feature type="domain" description="Nucleoporin Nup188 N-terminal subdomain III" evidence="12">
    <location>
        <begin position="553"/>
        <end position="990"/>
    </location>
</feature>
<dbReference type="GO" id="GO:0006405">
    <property type="term" value="P:RNA export from nucleus"/>
    <property type="evidence" value="ECO:0007669"/>
    <property type="project" value="TreeGrafter"/>
</dbReference>
<keyword evidence="7" id="KW-0539">Nucleus</keyword>
<evidence type="ECO:0000256" key="10">
    <source>
        <dbReference type="SAM" id="MobiDB-lite"/>
    </source>
</evidence>
<keyword evidence="5" id="KW-0811">Translocation</keyword>
<dbReference type="EMBL" id="JAIFTL010000459">
    <property type="protein sequence ID" value="KAG9319426.1"/>
    <property type="molecule type" value="Genomic_DNA"/>
</dbReference>
<evidence type="ECO:0000259" key="12">
    <source>
        <dbReference type="Pfam" id="PF21093"/>
    </source>
</evidence>
<evidence type="ECO:0000256" key="7">
    <source>
        <dbReference type="ARBA" id="ARBA00023242"/>
    </source>
</evidence>
<proteinExistence type="inferred from homology"/>